<organism evidence="5 6">
    <name type="scientific">Pseudodonghicola xiamenensis</name>
    <dbReference type="NCBI Taxonomy" id="337702"/>
    <lineage>
        <taxon>Bacteria</taxon>
        <taxon>Pseudomonadati</taxon>
        <taxon>Pseudomonadota</taxon>
        <taxon>Alphaproteobacteria</taxon>
        <taxon>Rhodobacterales</taxon>
        <taxon>Paracoccaceae</taxon>
        <taxon>Pseudodonghicola</taxon>
    </lineage>
</organism>
<protein>
    <submittedName>
        <fullName evidence="5">Lipase/esterase</fullName>
    </submittedName>
</protein>
<dbReference type="Proteomes" id="UP000611500">
    <property type="component" value="Unassembled WGS sequence"/>
</dbReference>
<dbReference type="InterPro" id="IPR029058">
    <property type="entry name" value="AB_hydrolase_fold"/>
</dbReference>
<feature type="domain" description="Alpha/beta hydrolase fold-3" evidence="4">
    <location>
        <begin position="81"/>
        <end position="282"/>
    </location>
</feature>
<keyword evidence="6" id="KW-1185">Reference proteome</keyword>
<name>A0A8J3H637_9RHOB</name>
<dbReference type="PANTHER" id="PTHR48081">
    <property type="entry name" value="AB HYDROLASE SUPERFAMILY PROTEIN C4A8.06C"/>
    <property type="match status" value="1"/>
</dbReference>
<dbReference type="InterPro" id="IPR013094">
    <property type="entry name" value="AB_hydrolase_3"/>
</dbReference>
<keyword evidence="2" id="KW-0378">Hydrolase</keyword>
<dbReference type="Pfam" id="PF07859">
    <property type="entry name" value="Abhydrolase_3"/>
    <property type="match status" value="1"/>
</dbReference>
<dbReference type="AlphaFoldDB" id="A0A8J3H637"/>
<dbReference type="Gene3D" id="3.40.50.1820">
    <property type="entry name" value="alpha/beta hydrolase"/>
    <property type="match status" value="1"/>
</dbReference>
<evidence type="ECO:0000256" key="3">
    <source>
        <dbReference type="PROSITE-ProRule" id="PRU10038"/>
    </source>
</evidence>
<accession>A0A8J3H637</accession>
<gene>
    <name evidence="5" type="ORF">GCM10010961_22780</name>
</gene>
<dbReference type="EMBL" id="BNAP01000008">
    <property type="protein sequence ID" value="GHG91496.1"/>
    <property type="molecule type" value="Genomic_DNA"/>
</dbReference>
<dbReference type="PANTHER" id="PTHR48081:SF8">
    <property type="entry name" value="ALPHA_BETA HYDROLASE FOLD-3 DOMAIN-CONTAINING PROTEIN-RELATED"/>
    <property type="match status" value="1"/>
</dbReference>
<reference evidence="5" key="1">
    <citation type="journal article" date="2014" name="Int. J. Syst. Evol. Microbiol.">
        <title>Complete genome sequence of Corynebacterium casei LMG S-19264T (=DSM 44701T), isolated from a smear-ripened cheese.</title>
        <authorList>
            <consortium name="US DOE Joint Genome Institute (JGI-PGF)"/>
            <person name="Walter F."/>
            <person name="Albersmeier A."/>
            <person name="Kalinowski J."/>
            <person name="Ruckert C."/>
        </authorList>
    </citation>
    <scope>NUCLEOTIDE SEQUENCE</scope>
    <source>
        <strain evidence="5">CGMCC 1.7081</strain>
    </source>
</reference>
<evidence type="ECO:0000256" key="1">
    <source>
        <dbReference type="ARBA" id="ARBA00010515"/>
    </source>
</evidence>
<evidence type="ECO:0000259" key="4">
    <source>
        <dbReference type="Pfam" id="PF07859"/>
    </source>
</evidence>
<feature type="active site" evidence="3">
    <location>
        <position position="153"/>
    </location>
</feature>
<evidence type="ECO:0000313" key="6">
    <source>
        <dbReference type="Proteomes" id="UP000611500"/>
    </source>
</evidence>
<dbReference type="PROSITE" id="PS01174">
    <property type="entry name" value="LIPASE_GDXG_SER"/>
    <property type="match status" value="1"/>
</dbReference>
<dbReference type="RefSeq" id="WP_028093570.1">
    <property type="nucleotide sequence ID" value="NZ_BNAP01000008.1"/>
</dbReference>
<proteinExistence type="inferred from homology"/>
<dbReference type="InterPro" id="IPR050300">
    <property type="entry name" value="GDXG_lipolytic_enzyme"/>
</dbReference>
<evidence type="ECO:0000313" key="5">
    <source>
        <dbReference type="EMBL" id="GHG91496.1"/>
    </source>
</evidence>
<evidence type="ECO:0000256" key="2">
    <source>
        <dbReference type="ARBA" id="ARBA00022801"/>
    </source>
</evidence>
<dbReference type="InterPro" id="IPR033140">
    <property type="entry name" value="Lipase_GDXG_put_SER_AS"/>
</dbReference>
<dbReference type="GO" id="GO:0016787">
    <property type="term" value="F:hydrolase activity"/>
    <property type="evidence" value="ECO:0007669"/>
    <property type="project" value="UniProtKB-KW"/>
</dbReference>
<dbReference type="SUPFAM" id="SSF53474">
    <property type="entry name" value="alpha/beta-Hydrolases"/>
    <property type="match status" value="1"/>
</dbReference>
<comment type="caution">
    <text evidence="5">The sequence shown here is derived from an EMBL/GenBank/DDBJ whole genome shotgun (WGS) entry which is preliminary data.</text>
</comment>
<sequence>MTAPRDYKNLIDKDVWAFIAKTAESYPDDAVDNSIGEQRRIYDAMCKVFHHPYPEGVTASDSLADGVRVRVYTAGLPDRTVMYFHGGGFVVGGLHSHDDVCAEICARTGYRVVSVDYRLSPEHTHPAAFDDSWAATVWAAKEFGDPLVLSGDSAGGNLAACVAHHARGRLDGVLGLVLIYPGLGGDGSALSYVENANAPLLSAAEMAFYERVRLAEGQEKPGDDPTFAPLLDSDFADLPPTVIITADCDPLRDDGPAYAEKLRAAGVKVHWINEPGLVHGYLRARHMAERARESFERIEVAIEALGQGLWPYDD</sequence>
<comment type="similarity">
    <text evidence="1">Belongs to the 'GDXG' lipolytic enzyme family.</text>
</comment>
<reference evidence="5" key="2">
    <citation type="submission" date="2020-09" db="EMBL/GenBank/DDBJ databases">
        <authorList>
            <person name="Sun Q."/>
            <person name="Zhou Y."/>
        </authorList>
    </citation>
    <scope>NUCLEOTIDE SEQUENCE</scope>
    <source>
        <strain evidence="5">CGMCC 1.7081</strain>
    </source>
</reference>